<evidence type="ECO:0000259" key="11">
    <source>
        <dbReference type="Pfam" id="PF13953"/>
    </source>
</evidence>
<keyword evidence="3" id="KW-0813">Transport</keyword>
<dbReference type="Pfam" id="PF13954">
    <property type="entry name" value="PapC_N"/>
    <property type="match status" value="1"/>
</dbReference>
<keyword evidence="4" id="KW-1134">Transmembrane beta strand</keyword>
<evidence type="ECO:0000256" key="2">
    <source>
        <dbReference type="ARBA" id="ARBA00008064"/>
    </source>
</evidence>
<dbReference type="AlphaFoldDB" id="N8YT47"/>
<comment type="similarity">
    <text evidence="2">Belongs to the fimbrial export usher family.</text>
</comment>
<dbReference type="GO" id="GO:0009279">
    <property type="term" value="C:cell outer membrane"/>
    <property type="evidence" value="ECO:0007669"/>
    <property type="project" value="UniProtKB-SubCell"/>
</dbReference>
<evidence type="ECO:0000256" key="5">
    <source>
        <dbReference type="ARBA" id="ARBA00022558"/>
    </source>
</evidence>
<evidence type="ECO:0000313" key="13">
    <source>
        <dbReference type="EMBL" id="ENV22733.1"/>
    </source>
</evidence>
<dbReference type="GO" id="GO:0009297">
    <property type="term" value="P:pilus assembly"/>
    <property type="evidence" value="ECO:0007669"/>
    <property type="project" value="InterPro"/>
</dbReference>
<evidence type="ECO:0000256" key="1">
    <source>
        <dbReference type="ARBA" id="ARBA00004571"/>
    </source>
</evidence>
<keyword evidence="7" id="KW-0732">Signal</keyword>
<feature type="domain" description="PapC N-terminal" evidence="12">
    <location>
        <begin position="45"/>
        <end position="192"/>
    </location>
</feature>
<dbReference type="InterPro" id="IPR025949">
    <property type="entry name" value="PapC-like_C"/>
</dbReference>
<feature type="transmembrane region" description="Helical" evidence="10">
    <location>
        <begin position="21"/>
        <end position="41"/>
    </location>
</feature>
<evidence type="ECO:0000256" key="3">
    <source>
        <dbReference type="ARBA" id="ARBA00022448"/>
    </source>
</evidence>
<keyword evidence="10" id="KW-1133">Transmembrane helix</keyword>
<dbReference type="Gene3D" id="2.60.40.2610">
    <property type="entry name" value="Outer membrane usher protein FimD, plug domain"/>
    <property type="match status" value="1"/>
</dbReference>
<dbReference type="InterPro" id="IPR025885">
    <property type="entry name" value="PapC_N"/>
</dbReference>
<name>N8YT47_ACIBZ</name>
<evidence type="ECO:0000256" key="6">
    <source>
        <dbReference type="ARBA" id="ARBA00022692"/>
    </source>
</evidence>
<evidence type="ECO:0000256" key="10">
    <source>
        <dbReference type="SAM" id="Phobius"/>
    </source>
</evidence>
<dbReference type="Proteomes" id="UP000013270">
    <property type="component" value="Unassembled WGS sequence"/>
</dbReference>
<evidence type="ECO:0000256" key="7">
    <source>
        <dbReference type="ARBA" id="ARBA00022729"/>
    </source>
</evidence>
<dbReference type="GO" id="GO:0015473">
    <property type="term" value="F:fimbrial usher porin activity"/>
    <property type="evidence" value="ECO:0007669"/>
    <property type="project" value="InterPro"/>
</dbReference>
<dbReference type="Gene3D" id="2.60.40.2070">
    <property type="match status" value="1"/>
</dbReference>
<dbReference type="Gene3D" id="2.60.40.3110">
    <property type="match status" value="1"/>
</dbReference>
<dbReference type="NCBIfam" id="NF011745">
    <property type="entry name" value="PRK15198.1"/>
    <property type="match status" value="1"/>
</dbReference>
<dbReference type="PATRIC" id="fig|1217651.3.peg.1323"/>
<dbReference type="SUPFAM" id="SSF141729">
    <property type="entry name" value="FimD N-terminal domain-like"/>
    <property type="match status" value="1"/>
</dbReference>
<evidence type="ECO:0000256" key="9">
    <source>
        <dbReference type="ARBA" id="ARBA00023237"/>
    </source>
</evidence>
<dbReference type="RefSeq" id="WP_004829573.1">
    <property type="nucleotide sequence ID" value="NZ_KB849467.1"/>
</dbReference>
<dbReference type="FunFam" id="2.60.40.3110:FF:000001">
    <property type="entry name" value="Putative fimbrial outer membrane usher"/>
    <property type="match status" value="1"/>
</dbReference>
<keyword evidence="9" id="KW-0998">Cell outer membrane</keyword>
<feature type="domain" description="PapC-like C-terminal" evidence="11">
    <location>
        <begin position="796"/>
        <end position="860"/>
    </location>
</feature>
<organism evidence="13 14">
    <name type="scientific">Acinetobacter bereziniae NIPH 3</name>
    <dbReference type="NCBI Taxonomy" id="1217651"/>
    <lineage>
        <taxon>Bacteria</taxon>
        <taxon>Pseudomonadati</taxon>
        <taxon>Pseudomonadota</taxon>
        <taxon>Gammaproteobacteria</taxon>
        <taxon>Moraxellales</taxon>
        <taxon>Moraxellaceae</taxon>
        <taxon>Acinetobacter</taxon>
    </lineage>
</organism>
<sequence length="875" mass="96770">MDSLFPIPLNAFYMQKSIKHYPIGIVITWVISIGMVSLGHAEQGFDPAFLTDGIQGAQISDLSRFDKSTQQIPGIYRVDIYVNDRYISTRDINFTEKPELGDVTGLFPCFDSKTLQGFDVNITQYPLLSEENQQCINFVSIIEGANSQFQFDKQKLMISLPQASLRNQIRGYISPDQWDEGITGLFTNYSLSGYKNSKTDSNSLFLRLDNGINIGSWQFRNATSYSYNTYGNKSSNQWVNLNSYLQKAIIPLKSKLIIGDGSSNSEIFDSFSFRGLHLSTADAMYPDSQQGYAPSIRGVAKTNAKVVIKQNGYVLHQINVAPGPFLIEDLNPTSINGDLIVTIEESDGSIQSFQVPFSTLPILQREGRTKYSVIIGKYRSGNDNQDKPTLIQVTTTHGLKKGISVYTGTQLSEKYKSVLLGFGANLGDFGALSFDVTHADSVLADESSHSGQSIRFLYSKSLLSSGTTFQLLGYRYSTKGFYTLNDVAYNSMDGYHTNDNEYPQNENIEQIPDISDHYNLYNTKKGRFELNISHSLGKYGSLYISGNQQTYWNTNKKNEWAQAGYANAWKGLNYTLSISHSKSTNIDQNDTRYSMNLSFPLDKLLPKANYAENSIGNSYATLSSFQNTSGQASYQAGLGGTLFKNRNLNYSISASQSNQQSTSSSLSLDYSGGYGSIGANYSYDQQATQFGYRATGGILLHGDGITFGQTLGSTSILIKAPGAKGVNIENYTGVKTDWRGYAIVPYASEYRANRIALDPSSFDNHLEISNNVESVVPIQGAIVRAKFNTSVGIRALITLTHNGKFVPYASRVIETKSLIQSMVADDGRVYLTALPPKGTLEVSWGETTEQKCITHYDIPKSNLSQPVVQLNLECK</sequence>
<dbReference type="Gene3D" id="3.10.20.410">
    <property type="match status" value="1"/>
</dbReference>
<dbReference type="Pfam" id="PF00577">
    <property type="entry name" value="Usher"/>
    <property type="match status" value="1"/>
</dbReference>
<dbReference type="HOGENOM" id="CLU_009120_3_1_6"/>
<dbReference type="EMBL" id="APPK01000025">
    <property type="protein sequence ID" value="ENV22733.1"/>
    <property type="molecule type" value="Genomic_DNA"/>
</dbReference>
<evidence type="ECO:0008006" key="15">
    <source>
        <dbReference type="Google" id="ProtNLM"/>
    </source>
</evidence>
<evidence type="ECO:0000256" key="4">
    <source>
        <dbReference type="ARBA" id="ARBA00022452"/>
    </source>
</evidence>
<dbReference type="PANTHER" id="PTHR30451:SF21">
    <property type="entry name" value="FIMBRIAL USHER DOMAIN-CONTAINING PROTEIN YDET-RELATED"/>
    <property type="match status" value="1"/>
</dbReference>
<dbReference type="InterPro" id="IPR042186">
    <property type="entry name" value="FimD_plug_dom"/>
</dbReference>
<evidence type="ECO:0000256" key="8">
    <source>
        <dbReference type="ARBA" id="ARBA00023136"/>
    </source>
</evidence>
<keyword evidence="6 10" id="KW-0812">Transmembrane</keyword>
<gene>
    <name evidence="13" type="ORF">F963_01349</name>
</gene>
<comment type="caution">
    <text evidence="13">The sequence shown here is derived from an EMBL/GenBank/DDBJ whole genome shotgun (WGS) entry which is preliminary data.</text>
</comment>
<proteinExistence type="inferred from homology"/>
<dbReference type="FunFam" id="2.60.40.2610:FF:000001">
    <property type="entry name" value="Outer membrane fimbrial usher protein"/>
    <property type="match status" value="1"/>
</dbReference>
<protein>
    <recommendedName>
        <fullName evidence="15">PapC N-terminal domain-containing protein</fullName>
    </recommendedName>
</protein>
<reference evidence="13 14" key="1">
    <citation type="submission" date="2013-02" db="EMBL/GenBank/DDBJ databases">
        <title>The Genome Sequence of Acinetobacter bereziniae NIPH 3.</title>
        <authorList>
            <consortium name="The Broad Institute Genome Sequencing Platform"/>
            <consortium name="The Broad Institute Genome Sequencing Center for Infectious Disease"/>
            <person name="Cerqueira G."/>
            <person name="Feldgarden M."/>
            <person name="Courvalin P."/>
            <person name="Perichon B."/>
            <person name="Grillot-Courvalin C."/>
            <person name="Clermont D."/>
            <person name="Rocha E."/>
            <person name="Yoon E.-J."/>
            <person name="Nemec A."/>
            <person name="Walker B."/>
            <person name="Young S.K."/>
            <person name="Zeng Q."/>
            <person name="Gargeya S."/>
            <person name="Fitzgerald M."/>
            <person name="Haas B."/>
            <person name="Abouelleil A."/>
            <person name="Alvarado L."/>
            <person name="Arachchi H.M."/>
            <person name="Berlin A.M."/>
            <person name="Chapman S.B."/>
            <person name="Dewar J."/>
            <person name="Goldberg J."/>
            <person name="Griggs A."/>
            <person name="Gujja S."/>
            <person name="Hansen M."/>
            <person name="Howarth C."/>
            <person name="Imamovic A."/>
            <person name="Larimer J."/>
            <person name="McCowan C."/>
            <person name="Murphy C."/>
            <person name="Neiman D."/>
            <person name="Pearson M."/>
            <person name="Priest M."/>
            <person name="Roberts A."/>
            <person name="Saif S."/>
            <person name="Shea T."/>
            <person name="Sisk P."/>
            <person name="Sykes S."/>
            <person name="Wortman J."/>
            <person name="Nusbaum C."/>
            <person name="Birren B."/>
        </authorList>
    </citation>
    <scope>NUCLEOTIDE SEQUENCE [LARGE SCALE GENOMIC DNA]</scope>
    <source>
        <strain evidence="13 14">NIPH 3</strain>
    </source>
</reference>
<evidence type="ECO:0000313" key="14">
    <source>
        <dbReference type="Proteomes" id="UP000013270"/>
    </source>
</evidence>
<dbReference type="InterPro" id="IPR000015">
    <property type="entry name" value="Fimb_usher"/>
</dbReference>
<comment type="subcellular location">
    <subcellularLocation>
        <location evidence="1">Cell outer membrane</location>
        <topology evidence="1">Multi-pass membrane protein</topology>
    </subcellularLocation>
</comment>
<keyword evidence="8 10" id="KW-0472">Membrane</keyword>
<dbReference type="InterPro" id="IPR037224">
    <property type="entry name" value="PapC_N_sf"/>
</dbReference>
<keyword evidence="5" id="KW-1029">Fimbrium biogenesis</keyword>
<evidence type="ECO:0000259" key="12">
    <source>
        <dbReference type="Pfam" id="PF13954"/>
    </source>
</evidence>
<accession>N8YT47</accession>
<dbReference type="InterPro" id="IPR043142">
    <property type="entry name" value="PapC-like_C_sf"/>
</dbReference>
<dbReference type="Pfam" id="PF13953">
    <property type="entry name" value="PapC_C"/>
    <property type="match status" value="1"/>
</dbReference>
<dbReference type="PANTHER" id="PTHR30451">
    <property type="entry name" value="OUTER MEMBRANE USHER PROTEIN"/>
    <property type="match status" value="1"/>
</dbReference>